<reference evidence="1" key="1">
    <citation type="journal article" date="2018" name="Nat. Commun.">
        <title>Diversity and evolution of the emerging Pandoraviridae family.</title>
        <authorList>
            <person name="Legendre M."/>
            <person name="Fabre E."/>
            <person name="Poirot O."/>
            <person name="Jeudy S."/>
            <person name="Lartigue A."/>
            <person name="Alempic J.M."/>
            <person name="Beucher L."/>
            <person name="Philippe N."/>
            <person name="Bertaux L."/>
            <person name="Christo-Foroux E."/>
            <person name="Labadie K."/>
            <person name="Coute Y."/>
            <person name="Abergel C."/>
            <person name="Claverie J.M."/>
        </authorList>
    </citation>
    <scope>NUCLEOTIDE SEQUENCE [LARGE SCALE GENOMIC DNA]</scope>
    <source>
        <strain evidence="1">Quercus</strain>
    </source>
</reference>
<dbReference type="EMBL" id="MG011689">
    <property type="protein sequence ID" value="AVK75263.1"/>
    <property type="molecule type" value="Genomic_DNA"/>
</dbReference>
<sequence>METLPREVIFHVLCAVADDRDFLACLCAARLFSVYSRAHVLERQCRRCRTAVAAARHLSPDALDYFRRTRKERFDSAAIYAAASVGRVDNVRWLYEHTDAPHRPAIIHRAVACGPRILVAAVRSGSAATVAFLLDQGYRVSRHAFVEAAQLARVDLLRMLDTAAPGNDMFCVASAAIANDCTDAFLFAVERMGMTTRSLAHALFRRAAIDPVGRSRDARFALLLVKHGTLNSEALAVVLQVAEGGTDDTDVRARLERAVTTMCVDRSRDRHIVLGCLPLGIADRVDDPVLLQRGPACSEANALMRRHAKHIVPLDKAIGMARVMWGDAASEELVSTVAQWFAEGGDLAGAAAIGWIFATRRLPRPQCLDGAPVADVLVFALAHCKGHITHDTCIDHIVAYDDVDLLRIFLDSNDKEDVISVVQWHHARYAAHRGSLGILRFLAERGYGLWPCDFVASAVRSRRLDVVQFVCGLGVGGGRVAIINAISLGCDDMVTFLCDHCADACPRMAMRVAIVNSRHDLVRLLCDRKDIGVCRGGAGCCGLSLAPTRRSHEPMDVDALFAHCADACSHQTMLKHAADLKDDNLFNRLVAEHHHDDDTIRHALAGAVDAGSHRAIGRISAHFGHRLASMPWPSHLVDLCRSMPVRIALVDALAQHAPYLCTAKDFVRYACSRAECGIDGRCAAEDQFWLMLWERPSRSSGAIVAT</sequence>
<evidence type="ECO:0000313" key="1">
    <source>
        <dbReference type="EMBL" id="AVK75263.1"/>
    </source>
</evidence>
<dbReference type="Gene3D" id="1.25.40.20">
    <property type="entry name" value="Ankyrin repeat-containing domain"/>
    <property type="match status" value="2"/>
</dbReference>
<dbReference type="GeneID" id="36844404"/>
<evidence type="ECO:0008006" key="2">
    <source>
        <dbReference type="Google" id="ProtNLM"/>
    </source>
</evidence>
<dbReference type="Proteomes" id="UP000248852">
    <property type="component" value="Segment"/>
</dbReference>
<organism evidence="1">
    <name type="scientific">Pandoravirus quercus</name>
    <dbReference type="NCBI Taxonomy" id="2107709"/>
    <lineage>
        <taxon>Viruses</taxon>
        <taxon>Pandoravirus</taxon>
    </lineage>
</organism>
<dbReference type="PANTHER" id="PTHR46586">
    <property type="entry name" value="ANKYRIN REPEAT-CONTAINING PROTEIN"/>
    <property type="match status" value="1"/>
</dbReference>
<dbReference type="InterPro" id="IPR052050">
    <property type="entry name" value="SecEffector_AnkRepeat"/>
</dbReference>
<dbReference type="KEGG" id="vg:36844404"/>
<dbReference type="SUPFAM" id="SSF48403">
    <property type="entry name" value="Ankyrin repeat"/>
    <property type="match status" value="1"/>
</dbReference>
<protein>
    <recommendedName>
        <fullName evidence="2">Ankyrin repeat domain containing protein</fullName>
    </recommendedName>
</protein>
<dbReference type="PANTHER" id="PTHR46586:SF3">
    <property type="entry name" value="ANKYRIN REPEAT-CONTAINING PROTEIN"/>
    <property type="match status" value="1"/>
</dbReference>
<dbReference type="InterPro" id="IPR036770">
    <property type="entry name" value="Ankyrin_rpt-contain_sf"/>
</dbReference>
<dbReference type="RefSeq" id="YP_009483532.1">
    <property type="nucleotide sequence ID" value="NC_037667.1"/>
</dbReference>
<name>A0A2U7U9Z4_9VIRU</name>
<gene>
    <name evidence="1" type="ORF">pqer_cds_841</name>
</gene>
<accession>A0A2U7U9Z4</accession>
<proteinExistence type="predicted"/>